<evidence type="ECO:0000313" key="14">
    <source>
        <dbReference type="EMBL" id="KAK3106529.1"/>
    </source>
</evidence>
<evidence type="ECO:0000256" key="6">
    <source>
        <dbReference type="ARBA" id="ARBA00022840"/>
    </source>
</evidence>
<dbReference type="GO" id="GO:0004674">
    <property type="term" value="F:protein serine/threonine kinase activity"/>
    <property type="evidence" value="ECO:0007669"/>
    <property type="project" value="TreeGrafter"/>
</dbReference>
<dbReference type="Gene3D" id="1.20.120.720">
    <property type="entry name" value="Myosin VI head, motor domain, U50 subdomain"/>
    <property type="match status" value="1"/>
</dbReference>
<dbReference type="InterPro" id="IPR027417">
    <property type="entry name" value="P-loop_NTPase"/>
</dbReference>
<comment type="caution">
    <text evidence="14">The sequence shown here is derived from an EMBL/GenBank/DDBJ whole genome shotgun (WGS) entry which is preliminary data.</text>
</comment>
<keyword evidence="4" id="KW-0677">Repeat</keyword>
<protein>
    <recommendedName>
        <fullName evidence="13">Myosin motor domain-containing protein</fullName>
    </recommendedName>
</protein>
<name>A0AA88YJQ6_PINIB</name>
<dbReference type="GO" id="GO:0042995">
    <property type="term" value="C:cell projection"/>
    <property type="evidence" value="ECO:0007669"/>
    <property type="project" value="UniProtKB-SubCell"/>
</dbReference>
<evidence type="ECO:0000256" key="7">
    <source>
        <dbReference type="ARBA" id="ARBA00023123"/>
    </source>
</evidence>
<feature type="region of interest" description="Actin-binding" evidence="11">
    <location>
        <begin position="503"/>
        <end position="525"/>
    </location>
</feature>
<evidence type="ECO:0000256" key="4">
    <source>
        <dbReference type="ARBA" id="ARBA00022737"/>
    </source>
</evidence>
<feature type="binding site" evidence="11">
    <location>
        <begin position="63"/>
        <end position="70"/>
    </location>
    <ligand>
        <name>ATP</name>
        <dbReference type="ChEBI" id="CHEBI:30616"/>
    </ligand>
</feature>
<dbReference type="Proteomes" id="UP001186944">
    <property type="component" value="Unassembled WGS sequence"/>
</dbReference>
<dbReference type="GO" id="GO:0005524">
    <property type="term" value="F:ATP binding"/>
    <property type="evidence" value="ECO:0007669"/>
    <property type="project" value="UniProtKB-UniRule"/>
</dbReference>
<feature type="domain" description="Myosin motor" evidence="13">
    <location>
        <begin position="1"/>
        <end position="625"/>
    </location>
</feature>
<feature type="compositionally biased region" description="Basic and acidic residues" evidence="12">
    <location>
        <begin position="642"/>
        <end position="684"/>
    </location>
</feature>
<evidence type="ECO:0000259" key="13">
    <source>
        <dbReference type="PROSITE" id="PS51456"/>
    </source>
</evidence>
<evidence type="ECO:0000256" key="12">
    <source>
        <dbReference type="SAM" id="MobiDB-lite"/>
    </source>
</evidence>
<comment type="subcellular location">
    <subcellularLocation>
        <location evidence="2">Cell projection</location>
    </subcellularLocation>
    <subcellularLocation>
        <location evidence="1">Cytoplasm</location>
        <location evidence="1">Cytoskeleton</location>
    </subcellularLocation>
</comment>
<feature type="compositionally biased region" description="Acidic residues" evidence="12">
    <location>
        <begin position="711"/>
        <end position="720"/>
    </location>
</feature>
<dbReference type="PROSITE" id="PS51456">
    <property type="entry name" value="MYOSIN_MOTOR"/>
    <property type="match status" value="1"/>
</dbReference>
<dbReference type="AlphaFoldDB" id="A0AA88YJQ6"/>
<feature type="compositionally biased region" description="Low complexity" evidence="12">
    <location>
        <begin position="743"/>
        <end position="753"/>
    </location>
</feature>
<proteinExistence type="inferred from homology"/>
<sequence length="791" mass="90889">NCGNILLALNPCKPIPIYDDKQHEFYDWRTFQTDPPAHVFNMGARVYRAMRESESNQVVLVCGESGAGKTETAKHLVKHFMCMCPDETGDLHQRIVEINPLLEAFGNAKTIMNDNSSRFAKYLELSFRSDGQVLGAIVRDYMLEKSRVVLQGKNEGNFHIFYSLFAGAPKSKLSELGLQKPETYRVLQSCGELLRDTAHYKEMYDHQMAVLHKIGLTQDEIDIVHCLLGAVLNITQIEFQEMDRSSGELNIRDMELLRVGETITSFKSLAQAEDGRDALAKTIYERTFGFIVRKINENLNPSKSRMLKAADIGILDIAGFEKLQMNSFEQMSINPRNGIFASLDEISKLQQGNDMMFVQKVMNNVRDKPLKHYLTFPKGERAEFCVKHFAGQVWYNCNGILEKNRDSLNQDLMSCLKASKDPFIEDLFTVKKGPTGTISATNFNIRKSKRAGGDIQRKRDNLLQQANLGKTLTDKVGKIGRATDIVYMPRDHKTVLSYTQKSMSELIQKMKYAEPYFIRCIKPNMELRPGRFDEHMVRDQLLYNGIVEIAKIRKMAFAIRKSHADFVKRYSMLCPSGIKILKPANITDAIVPSYFQQAYRIGKHKVFMKEELNTWLEKYLYVRQNSAARTITRGIRRKSEQKRRERLERERREKERQEKLERERREREQREKEKKEQEEKDESQRGNLGGTKRETLFNTTFQNKGYTPDSSESEEDSDAEPEFKSSFSVDRLRGTRGPKGLLTTSISSSTSTNTDDDTEHPGPSGVKIQMEDRPPTPPPPRTKEPEKKKQP</sequence>
<reference evidence="14" key="1">
    <citation type="submission" date="2019-08" db="EMBL/GenBank/DDBJ databases">
        <title>The improved chromosome-level genome for the pearl oyster Pinctada fucata martensii using PacBio sequencing and Hi-C.</title>
        <authorList>
            <person name="Zheng Z."/>
        </authorList>
    </citation>
    <scope>NUCLEOTIDE SEQUENCE</scope>
    <source>
        <strain evidence="14">ZZ-2019</strain>
        <tissue evidence="14">Adductor muscle</tissue>
    </source>
</reference>
<dbReference type="GO" id="GO:0003779">
    <property type="term" value="F:actin binding"/>
    <property type="evidence" value="ECO:0007669"/>
    <property type="project" value="UniProtKB-KW"/>
</dbReference>
<dbReference type="InterPro" id="IPR036961">
    <property type="entry name" value="Kinesin_motor_dom_sf"/>
</dbReference>
<evidence type="ECO:0000313" key="15">
    <source>
        <dbReference type="Proteomes" id="UP001186944"/>
    </source>
</evidence>
<dbReference type="EMBL" id="VSWD01000003">
    <property type="protein sequence ID" value="KAK3106529.1"/>
    <property type="molecule type" value="Genomic_DNA"/>
</dbReference>
<keyword evidence="6 11" id="KW-0067">ATP-binding</keyword>
<evidence type="ECO:0000256" key="10">
    <source>
        <dbReference type="ARBA" id="ARBA00023273"/>
    </source>
</evidence>
<keyword evidence="7 11" id="KW-0518">Myosin</keyword>
<keyword evidence="11" id="KW-0009">Actin-binding</keyword>
<comment type="similarity">
    <text evidence="11">Belongs to the TRAFAC class myosin-kinesin ATPase superfamily. Myosin family.</text>
</comment>
<keyword evidence="8 11" id="KW-0505">Motor protein</keyword>
<evidence type="ECO:0000256" key="11">
    <source>
        <dbReference type="PROSITE-ProRule" id="PRU00782"/>
    </source>
</evidence>
<dbReference type="InterPro" id="IPR052409">
    <property type="entry name" value="Myosin-III_kinase_activity"/>
</dbReference>
<evidence type="ECO:0000256" key="1">
    <source>
        <dbReference type="ARBA" id="ARBA00004245"/>
    </source>
</evidence>
<evidence type="ECO:0000256" key="9">
    <source>
        <dbReference type="ARBA" id="ARBA00023212"/>
    </source>
</evidence>
<evidence type="ECO:0000256" key="5">
    <source>
        <dbReference type="ARBA" id="ARBA00022741"/>
    </source>
</evidence>
<keyword evidence="3" id="KW-0963">Cytoplasm</keyword>
<evidence type="ECO:0000256" key="3">
    <source>
        <dbReference type="ARBA" id="ARBA00022490"/>
    </source>
</evidence>
<dbReference type="GO" id="GO:0016459">
    <property type="term" value="C:myosin complex"/>
    <property type="evidence" value="ECO:0007669"/>
    <property type="project" value="UniProtKB-KW"/>
</dbReference>
<dbReference type="Gene3D" id="1.20.5.4820">
    <property type="match status" value="1"/>
</dbReference>
<keyword evidence="10" id="KW-0966">Cell projection</keyword>
<dbReference type="PRINTS" id="PR00193">
    <property type="entry name" value="MYOSINHEAVY"/>
</dbReference>
<dbReference type="PANTHER" id="PTHR46256">
    <property type="entry name" value="AGAP011099-PA"/>
    <property type="match status" value="1"/>
</dbReference>
<feature type="non-terminal residue" evidence="14">
    <location>
        <position position="1"/>
    </location>
</feature>
<dbReference type="GO" id="GO:0000146">
    <property type="term" value="F:microfilament motor activity"/>
    <property type="evidence" value="ECO:0007669"/>
    <property type="project" value="TreeGrafter"/>
</dbReference>
<feature type="compositionally biased region" description="Polar residues" evidence="12">
    <location>
        <begin position="696"/>
        <end position="705"/>
    </location>
</feature>
<keyword evidence="5 11" id="KW-0547">Nucleotide-binding</keyword>
<feature type="compositionally biased region" description="Basic and acidic residues" evidence="12">
    <location>
        <begin position="781"/>
        <end position="791"/>
    </location>
</feature>
<dbReference type="Gene3D" id="3.40.850.10">
    <property type="entry name" value="Kinesin motor domain"/>
    <property type="match status" value="2"/>
</dbReference>
<feature type="region of interest" description="Disordered" evidence="12">
    <location>
        <begin position="633"/>
        <end position="791"/>
    </location>
</feature>
<accession>A0AA88YJQ6</accession>
<dbReference type="Gene3D" id="1.20.58.530">
    <property type="match status" value="1"/>
</dbReference>
<evidence type="ECO:0000256" key="8">
    <source>
        <dbReference type="ARBA" id="ARBA00023175"/>
    </source>
</evidence>
<dbReference type="GO" id="GO:0030832">
    <property type="term" value="P:regulation of actin filament length"/>
    <property type="evidence" value="ECO:0007669"/>
    <property type="project" value="TreeGrafter"/>
</dbReference>
<keyword evidence="9" id="KW-0206">Cytoskeleton</keyword>
<dbReference type="InterPro" id="IPR001609">
    <property type="entry name" value="Myosin_head_motor_dom-like"/>
</dbReference>
<evidence type="ECO:0000256" key="2">
    <source>
        <dbReference type="ARBA" id="ARBA00004316"/>
    </source>
</evidence>
<organism evidence="14 15">
    <name type="scientific">Pinctada imbricata</name>
    <name type="common">Atlantic pearl-oyster</name>
    <name type="synonym">Pinctada martensii</name>
    <dbReference type="NCBI Taxonomy" id="66713"/>
    <lineage>
        <taxon>Eukaryota</taxon>
        <taxon>Metazoa</taxon>
        <taxon>Spiralia</taxon>
        <taxon>Lophotrochozoa</taxon>
        <taxon>Mollusca</taxon>
        <taxon>Bivalvia</taxon>
        <taxon>Autobranchia</taxon>
        <taxon>Pteriomorphia</taxon>
        <taxon>Pterioida</taxon>
        <taxon>Pterioidea</taxon>
        <taxon>Pteriidae</taxon>
        <taxon>Pinctada</taxon>
    </lineage>
</organism>
<dbReference type="SUPFAM" id="SSF52540">
    <property type="entry name" value="P-loop containing nucleoside triphosphate hydrolases"/>
    <property type="match status" value="1"/>
</dbReference>
<dbReference type="SMART" id="SM00242">
    <property type="entry name" value="MYSc"/>
    <property type="match status" value="1"/>
</dbReference>
<dbReference type="Pfam" id="PF00063">
    <property type="entry name" value="Myosin_head"/>
    <property type="match status" value="3"/>
</dbReference>
<gene>
    <name evidence="14" type="ORF">FSP39_022019</name>
</gene>
<keyword evidence="15" id="KW-1185">Reference proteome</keyword>
<dbReference type="PANTHER" id="PTHR46256:SF3">
    <property type="entry name" value="MYOSIN MOTOR DOMAIN-CONTAINING PROTEIN"/>
    <property type="match status" value="1"/>
</dbReference>